<name>A0A8X7NWG4_BRACI</name>
<proteinExistence type="predicted"/>
<evidence type="ECO:0000313" key="3">
    <source>
        <dbReference type="Proteomes" id="UP000886595"/>
    </source>
</evidence>
<feature type="region of interest" description="Disordered" evidence="1">
    <location>
        <begin position="1"/>
        <end position="53"/>
    </location>
</feature>
<dbReference type="AlphaFoldDB" id="A0A8X7NWG4"/>
<protein>
    <submittedName>
        <fullName evidence="2">Uncharacterized protein</fullName>
    </submittedName>
</protein>
<gene>
    <name evidence="2" type="ORF">Bca52824_091266</name>
</gene>
<comment type="caution">
    <text evidence="2">The sequence shown here is derived from an EMBL/GenBank/DDBJ whole genome shotgun (WGS) entry which is preliminary data.</text>
</comment>
<dbReference type="EMBL" id="JAAMPC010001589">
    <property type="protein sequence ID" value="KAG2239907.1"/>
    <property type="molecule type" value="Genomic_DNA"/>
</dbReference>
<reference evidence="2 3" key="1">
    <citation type="submission" date="2020-02" db="EMBL/GenBank/DDBJ databases">
        <authorList>
            <person name="Ma Q."/>
            <person name="Huang Y."/>
            <person name="Song X."/>
            <person name="Pei D."/>
        </authorList>
    </citation>
    <scope>NUCLEOTIDE SEQUENCE [LARGE SCALE GENOMIC DNA]</scope>
    <source>
        <strain evidence="2">Sxm20200214</strain>
        <tissue evidence="2">Leaf</tissue>
    </source>
</reference>
<sequence>MHKETYLTGRESSREEPNESNHLPCCDETAPSSSSSSSLSLLSPVTPTDDELCDFSSDVDLTHLLRLDSSVKNRAPVQPSPALTHLPETPWRSSTGGARKLRAPLS</sequence>
<evidence type="ECO:0000313" key="2">
    <source>
        <dbReference type="EMBL" id="KAG2239907.1"/>
    </source>
</evidence>
<feature type="compositionally biased region" description="Low complexity" evidence="1">
    <location>
        <begin position="32"/>
        <end position="43"/>
    </location>
</feature>
<dbReference type="Proteomes" id="UP000886595">
    <property type="component" value="Unassembled WGS sequence"/>
</dbReference>
<organism evidence="2 3">
    <name type="scientific">Brassica carinata</name>
    <name type="common">Ethiopian mustard</name>
    <name type="synonym">Abyssinian cabbage</name>
    <dbReference type="NCBI Taxonomy" id="52824"/>
    <lineage>
        <taxon>Eukaryota</taxon>
        <taxon>Viridiplantae</taxon>
        <taxon>Streptophyta</taxon>
        <taxon>Embryophyta</taxon>
        <taxon>Tracheophyta</taxon>
        <taxon>Spermatophyta</taxon>
        <taxon>Magnoliopsida</taxon>
        <taxon>eudicotyledons</taxon>
        <taxon>Gunneridae</taxon>
        <taxon>Pentapetalae</taxon>
        <taxon>rosids</taxon>
        <taxon>malvids</taxon>
        <taxon>Brassicales</taxon>
        <taxon>Brassicaceae</taxon>
        <taxon>Brassiceae</taxon>
        <taxon>Brassica</taxon>
    </lineage>
</organism>
<feature type="compositionally biased region" description="Basic and acidic residues" evidence="1">
    <location>
        <begin position="1"/>
        <end position="19"/>
    </location>
</feature>
<feature type="region of interest" description="Disordered" evidence="1">
    <location>
        <begin position="70"/>
        <end position="106"/>
    </location>
</feature>
<keyword evidence="3" id="KW-1185">Reference proteome</keyword>
<evidence type="ECO:0000256" key="1">
    <source>
        <dbReference type="SAM" id="MobiDB-lite"/>
    </source>
</evidence>
<accession>A0A8X7NWG4</accession>